<dbReference type="EMBL" id="PQSP01000004">
    <property type="protein sequence ID" value="RUS66617.1"/>
    <property type="molecule type" value="Genomic_DNA"/>
</dbReference>
<feature type="transmembrane region" description="Helical" evidence="1">
    <location>
        <begin position="97"/>
        <end position="121"/>
    </location>
</feature>
<accession>A0A433SCY9</accession>
<protein>
    <submittedName>
        <fullName evidence="2">Uncharacterized protein</fullName>
    </submittedName>
</protein>
<evidence type="ECO:0000313" key="2">
    <source>
        <dbReference type="EMBL" id="RUS66617.1"/>
    </source>
</evidence>
<dbReference type="RefSeq" id="WP_126980094.1">
    <property type="nucleotide sequence ID" value="NZ_CAWUGC010000015.1"/>
</dbReference>
<keyword evidence="1" id="KW-1133">Transmembrane helix</keyword>
<organism evidence="2 3">
    <name type="scientific">Saezia sanguinis</name>
    <dbReference type="NCBI Taxonomy" id="1965230"/>
    <lineage>
        <taxon>Bacteria</taxon>
        <taxon>Pseudomonadati</taxon>
        <taxon>Pseudomonadota</taxon>
        <taxon>Betaproteobacteria</taxon>
        <taxon>Burkholderiales</taxon>
        <taxon>Saeziaceae</taxon>
        <taxon>Saezia</taxon>
    </lineage>
</organism>
<sequence>MEPAKTISQQELLEQMQLESTRSWSFNWSFSWLRSLFGAALVLVGAVLIFYILRELYLAYYLMEGNVLINTIINWLADQPLLHETQDIPALVIGRGLAVMVALVAFFLFAMLCVSTACKFIGAGMNLLTRPAR</sequence>
<dbReference type="Proteomes" id="UP000286947">
    <property type="component" value="Unassembled WGS sequence"/>
</dbReference>
<evidence type="ECO:0000313" key="3">
    <source>
        <dbReference type="Proteomes" id="UP000286947"/>
    </source>
</evidence>
<name>A0A433SCY9_9BURK</name>
<feature type="transmembrane region" description="Helical" evidence="1">
    <location>
        <begin position="32"/>
        <end position="53"/>
    </location>
</feature>
<keyword evidence="3" id="KW-1185">Reference proteome</keyword>
<feature type="transmembrane region" description="Helical" evidence="1">
    <location>
        <begin position="58"/>
        <end position="77"/>
    </location>
</feature>
<keyword evidence="1" id="KW-0472">Membrane</keyword>
<comment type="caution">
    <text evidence="2">The sequence shown here is derived from an EMBL/GenBank/DDBJ whole genome shotgun (WGS) entry which is preliminary data.</text>
</comment>
<dbReference type="AlphaFoldDB" id="A0A433SCY9"/>
<proteinExistence type="predicted"/>
<gene>
    <name evidence="2" type="ORF">CUZ56_01897</name>
</gene>
<keyword evidence="1" id="KW-0812">Transmembrane</keyword>
<reference evidence="2 3" key="1">
    <citation type="submission" date="2018-01" db="EMBL/GenBank/DDBJ databases">
        <title>Saezia sanguinis gen. nov., sp. nov., in the order Burkholderiales isolated from human blood.</title>
        <authorList>
            <person name="Medina-Pascual M.J."/>
            <person name="Valdezate S."/>
            <person name="Monzon S."/>
            <person name="Cuesta I."/>
            <person name="Carrasco G."/>
            <person name="Villalon P."/>
            <person name="Saez-Nieto J.A."/>
        </authorList>
    </citation>
    <scope>NUCLEOTIDE SEQUENCE [LARGE SCALE GENOMIC DNA]</scope>
    <source>
        <strain evidence="2 3">CNM695-12</strain>
    </source>
</reference>
<evidence type="ECO:0000256" key="1">
    <source>
        <dbReference type="SAM" id="Phobius"/>
    </source>
</evidence>